<feature type="transmembrane region" description="Helical" evidence="4">
    <location>
        <begin position="105"/>
        <end position="124"/>
    </location>
</feature>
<feature type="transmembrane region" description="Helical" evidence="4">
    <location>
        <begin position="194"/>
        <end position="214"/>
    </location>
</feature>
<dbReference type="Gene3D" id="1.20.1250.20">
    <property type="entry name" value="MFS general substrate transporter like domains"/>
    <property type="match status" value="2"/>
</dbReference>
<dbReference type="Pfam" id="PF07690">
    <property type="entry name" value="MFS_1"/>
    <property type="match status" value="1"/>
</dbReference>
<reference evidence="6 7" key="1">
    <citation type="submission" date="2024-03" db="EMBL/GenBank/DDBJ databases">
        <title>Genome-scale model development and genomic sequencing of the oleaginous clade Lipomyces.</title>
        <authorList>
            <consortium name="Lawrence Berkeley National Laboratory"/>
            <person name="Czajka J.J."/>
            <person name="Han Y."/>
            <person name="Kim J."/>
            <person name="Mondo S.J."/>
            <person name="Hofstad B.A."/>
            <person name="Robles A."/>
            <person name="Haridas S."/>
            <person name="Riley R."/>
            <person name="LaButti K."/>
            <person name="Pangilinan J."/>
            <person name="Andreopoulos W."/>
            <person name="Lipzen A."/>
            <person name="Yan J."/>
            <person name="Wang M."/>
            <person name="Ng V."/>
            <person name="Grigoriev I.V."/>
            <person name="Spatafora J.W."/>
            <person name="Magnuson J.K."/>
            <person name="Baker S.E."/>
            <person name="Pomraning K.R."/>
        </authorList>
    </citation>
    <scope>NUCLEOTIDE SEQUENCE [LARGE SCALE GENOMIC DNA]</scope>
    <source>
        <strain evidence="6 7">Phaff 52-87</strain>
    </source>
</reference>
<keyword evidence="4" id="KW-1133">Transmembrane helix</keyword>
<sequence>MADTEKPSNTTNNTTTTTPSLLPHERYPPDVGPRAWLCVAGSFCGIFVSFGYINVIGVFNAYYLSHQLSSYSTSAVSWISSTETFILIFPGLFIGRLYDMYGPRLLICAGTVLLLLGVFTTSAAHSYYQIMLAQGICTSIGASLIFNPCVGALSGWFKAKRGLALGIAVSGSSLGGVVMPIMFQRISVLAGFGWAVRSIGFIMAAMALVACFTVSSRIHPSRSLPAAHGHISTRTAYLAPFSELEFVLMLFAIFFLYWGLFIPIGYIPSHAMAHGFSQSLALYLVAVMNAASVFGRLLPGFLADKLGRFPVFFVACAITAILVLALWLPASGHVPIILFAVFFGFSSGSAISLMPAVIAEISPIREIGTRWGIIAALGSLGALSGMPIAGAIVAHNGGKYWGAAVFAGVSILAGCFFIACTWVVYRRRVAEK</sequence>
<dbReference type="SUPFAM" id="SSF103473">
    <property type="entry name" value="MFS general substrate transporter"/>
    <property type="match status" value="1"/>
</dbReference>
<proteinExistence type="inferred from homology"/>
<dbReference type="InterPro" id="IPR020846">
    <property type="entry name" value="MFS_dom"/>
</dbReference>
<comment type="caution">
    <text evidence="6">The sequence shown here is derived from an EMBL/GenBank/DDBJ whole genome shotgun (WGS) entry which is preliminary data.</text>
</comment>
<feature type="transmembrane region" description="Helical" evidence="4">
    <location>
        <begin position="75"/>
        <end position="98"/>
    </location>
</feature>
<evidence type="ECO:0000313" key="7">
    <source>
        <dbReference type="Proteomes" id="UP001498771"/>
    </source>
</evidence>
<dbReference type="PANTHER" id="PTHR11360:SF319">
    <property type="entry name" value="MAJOR FACILITATOR SUPERFAMILY (MFS) PROFILE DOMAIN-CONTAINING PROTEIN"/>
    <property type="match status" value="1"/>
</dbReference>
<feature type="transmembrane region" description="Helical" evidence="4">
    <location>
        <begin position="130"/>
        <end position="150"/>
    </location>
</feature>
<feature type="transmembrane region" description="Helical" evidence="4">
    <location>
        <begin position="400"/>
        <end position="425"/>
    </location>
</feature>
<dbReference type="Proteomes" id="UP001498771">
    <property type="component" value="Unassembled WGS sequence"/>
</dbReference>
<keyword evidence="4" id="KW-0472">Membrane</keyword>
<name>A0ABR1F9E4_9ASCO</name>
<dbReference type="InterPro" id="IPR036259">
    <property type="entry name" value="MFS_trans_sf"/>
</dbReference>
<gene>
    <name evidence="6" type="ORF">BZA70DRAFT_274306</name>
</gene>
<dbReference type="PANTHER" id="PTHR11360">
    <property type="entry name" value="MONOCARBOXYLATE TRANSPORTER"/>
    <property type="match status" value="1"/>
</dbReference>
<evidence type="ECO:0000313" key="6">
    <source>
        <dbReference type="EMBL" id="KAK7206474.1"/>
    </source>
</evidence>
<evidence type="ECO:0000259" key="5">
    <source>
        <dbReference type="PROSITE" id="PS50850"/>
    </source>
</evidence>
<accession>A0ABR1F9E4</accession>
<keyword evidence="4" id="KW-0812">Transmembrane</keyword>
<evidence type="ECO:0000256" key="1">
    <source>
        <dbReference type="ARBA" id="ARBA00004141"/>
    </source>
</evidence>
<feature type="transmembrane region" description="Helical" evidence="4">
    <location>
        <begin position="162"/>
        <end position="182"/>
    </location>
</feature>
<keyword evidence="7" id="KW-1185">Reference proteome</keyword>
<feature type="transmembrane region" description="Helical" evidence="4">
    <location>
        <begin position="311"/>
        <end position="330"/>
    </location>
</feature>
<dbReference type="RefSeq" id="XP_064769507.1">
    <property type="nucleotide sequence ID" value="XM_064911965.1"/>
</dbReference>
<comment type="similarity">
    <text evidence="2">Belongs to the major facilitator superfamily. Monocarboxylate porter (TC 2.A.1.13) family.</text>
</comment>
<feature type="compositionally biased region" description="Low complexity" evidence="3">
    <location>
        <begin position="9"/>
        <end position="18"/>
    </location>
</feature>
<protein>
    <submittedName>
        <fullName evidence="6">Monocarboxylate transporter</fullName>
    </submittedName>
</protein>
<evidence type="ECO:0000256" key="4">
    <source>
        <dbReference type="SAM" id="Phobius"/>
    </source>
</evidence>
<dbReference type="PROSITE" id="PS50850">
    <property type="entry name" value="MFS"/>
    <property type="match status" value="1"/>
</dbReference>
<dbReference type="EMBL" id="JBBJBU010000002">
    <property type="protein sequence ID" value="KAK7206474.1"/>
    <property type="molecule type" value="Genomic_DNA"/>
</dbReference>
<organism evidence="6 7">
    <name type="scientific">Myxozyma melibiosi</name>
    <dbReference type="NCBI Taxonomy" id="54550"/>
    <lineage>
        <taxon>Eukaryota</taxon>
        <taxon>Fungi</taxon>
        <taxon>Dikarya</taxon>
        <taxon>Ascomycota</taxon>
        <taxon>Saccharomycotina</taxon>
        <taxon>Lipomycetes</taxon>
        <taxon>Lipomycetales</taxon>
        <taxon>Lipomycetaceae</taxon>
        <taxon>Myxozyma</taxon>
    </lineage>
</organism>
<dbReference type="GeneID" id="90037477"/>
<feature type="transmembrane region" description="Helical" evidence="4">
    <location>
        <begin position="280"/>
        <end position="299"/>
    </location>
</feature>
<evidence type="ECO:0000256" key="2">
    <source>
        <dbReference type="ARBA" id="ARBA00006727"/>
    </source>
</evidence>
<feature type="domain" description="Major facilitator superfamily (MFS) profile" evidence="5">
    <location>
        <begin position="38"/>
        <end position="428"/>
    </location>
</feature>
<feature type="region of interest" description="Disordered" evidence="3">
    <location>
        <begin position="1"/>
        <end position="25"/>
    </location>
</feature>
<feature type="transmembrane region" description="Helical" evidence="4">
    <location>
        <begin position="371"/>
        <end position="394"/>
    </location>
</feature>
<feature type="transmembrane region" description="Helical" evidence="4">
    <location>
        <begin position="246"/>
        <end position="268"/>
    </location>
</feature>
<feature type="transmembrane region" description="Helical" evidence="4">
    <location>
        <begin position="336"/>
        <end position="359"/>
    </location>
</feature>
<dbReference type="InterPro" id="IPR011701">
    <property type="entry name" value="MFS"/>
</dbReference>
<comment type="subcellular location">
    <subcellularLocation>
        <location evidence="1">Membrane</location>
        <topology evidence="1">Multi-pass membrane protein</topology>
    </subcellularLocation>
</comment>
<dbReference type="InterPro" id="IPR050327">
    <property type="entry name" value="Proton-linked_MCT"/>
</dbReference>
<feature type="transmembrane region" description="Helical" evidence="4">
    <location>
        <begin position="35"/>
        <end position="63"/>
    </location>
</feature>
<evidence type="ECO:0000256" key="3">
    <source>
        <dbReference type="SAM" id="MobiDB-lite"/>
    </source>
</evidence>